<gene>
    <name evidence="5" type="primary">LOC107012496</name>
</gene>
<dbReference type="SUPFAM" id="SSF54529">
    <property type="entry name" value="Mitochondrial glycoprotein MAM33-like"/>
    <property type="match status" value="1"/>
</dbReference>
<keyword evidence="3" id="KW-0812">Transmembrane</keyword>
<dbReference type="GeneID" id="107012496"/>
<feature type="coiled-coil region" evidence="1">
    <location>
        <begin position="109"/>
        <end position="172"/>
    </location>
</feature>
<reference evidence="4" key="1">
    <citation type="journal article" date="2014" name="Nat. Genet.">
        <title>The genome of the stress-tolerant wild tomato species Solanum pennellii.</title>
        <authorList>
            <person name="Bolger A."/>
            <person name="Scossa F."/>
            <person name="Bolger M.E."/>
            <person name="Lanz C."/>
            <person name="Maumus F."/>
            <person name="Tohge T."/>
            <person name="Quesneville H."/>
            <person name="Alseekh S."/>
            <person name="Sorensen I."/>
            <person name="Lichtenstein G."/>
            <person name="Fich E.A."/>
            <person name="Conte M."/>
            <person name="Keller H."/>
            <person name="Schneeberger K."/>
            <person name="Schwacke R."/>
            <person name="Ofner I."/>
            <person name="Vrebalov J."/>
            <person name="Xu Y."/>
            <person name="Osorio S."/>
            <person name="Aflitos S.A."/>
            <person name="Schijlen E."/>
            <person name="Jimenez-Gomez J.M."/>
            <person name="Ryngajllo M."/>
            <person name="Kimura S."/>
            <person name="Kumar R."/>
            <person name="Koenig D."/>
            <person name="Headland L.R."/>
            <person name="Maloof J.N."/>
            <person name="Sinha N."/>
            <person name="van Ham R.C."/>
            <person name="Lankhorst R.K."/>
            <person name="Mao L."/>
            <person name="Vogel A."/>
            <person name="Arsova B."/>
            <person name="Panstruga R."/>
            <person name="Fei Z."/>
            <person name="Rose J.K."/>
            <person name="Zamir D."/>
            <person name="Carrari F."/>
            <person name="Giovannoni J.J."/>
            <person name="Weigel D."/>
            <person name="Usadel B."/>
            <person name="Fernie A.R."/>
        </authorList>
    </citation>
    <scope>NUCLEOTIDE SEQUENCE [LARGE SCALE GENOMIC DNA]</scope>
    <source>
        <strain evidence="4">cv. LA0716</strain>
    </source>
</reference>
<protein>
    <submittedName>
        <fullName evidence="5">Uncharacterized protein LOC107012496</fullName>
    </submittedName>
</protein>
<feature type="compositionally biased region" description="Polar residues" evidence="2">
    <location>
        <begin position="196"/>
        <end position="210"/>
    </location>
</feature>
<dbReference type="PANTHER" id="PTHR36339">
    <property type="entry name" value="F23A5.5"/>
    <property type="match status" value="1"/>
</dbReference>
<keyword evidence="3" id="KW-0472">Membrane</keyword>
<sequence length="479" mass="55222">MFSGRRILVRLSRRSTLLQRRTISGNNKSITISNNNGKVNRNSTKEVDNSVALSRQDAYKQLENLDFMTAAKMLFTDPPKKKKFGLDFHLVQFFFACLPSLAVYLVAQYARYEIRRMEAEAEVKKKADEEAKVKELELMAEEEKQQGTDPQLSEVKARLDKLEETLKEIVVESKKQSGDVADRPTHNAVKEPATTKPGTHNTQEKTNPSNEGEIRAKSALPDQKQIKTDGSSPDVNKSLRFPLRIWYSSMAMARRLVRPLRGIAKSVLLRQQPQPVIFNFTRNYISEMRREAFEENILRLLRYEIRYELEHSPPSQPITKFDSFIIDERPGEQWIKLNKKFGENEEIKVEVTMFDASIPVQKGSDVSAADDVHLHMTMIVNVLKGEGNEVLEFVCSAWPNSVEIRKVYMRGQNGTVDQSYVGPPFKELDDELQNSLYDFLETRGISDELCAFLHQYIKNKDKLEFVRWMEKAKSFIEKK</sequence>
<dbReference type="InterPro" id="IPR003428">
    <property type="entry name" value="MAM33"/>
</dbReference>
<proteinExistence type="predicted"/>
<feature type="region of interest" description="Disordered" evidence="2">
    <location>
        <begin position="173"/>
        <end position="234"/>
    </location>
</feature>
<dbReference type="InterPro" id="IPR036561">
    <property type="entry name" value="MAM33_sf"/>
</dbReference>
<feature type="transmembrane region" description="Helical" evidence="3">
    <location>
        <begin position="88"/>
        <end position="107"/>
    </location>
</feature>
<dbReference type="Pfam" id="PF02330">
    <property type="entry name" value="MAM33"/>
    <property type="match status" value="1"/>
</dbReference>
<evidence type="ECO:0000256" key="1">
    <source>
        <dbReference type="SAM" id="Coils"/>
    </source>
</evidence>
<dbReference type="Proteomes" id="UP000694930">
    <property type="component" value="Chromosome 3"/>
</dbReference>
<dbReference type="PANTHER" id="PTHR36339:SF2">
    <property type="entry name" value="F23A5.5"/>
    <property type="match status" value="1"/>
</dbReference>
<dbReference type="Gene3D" id="3.10.280.10">
    <property type="entry name" value="Mitochondrial glycoprotein"/>
    <property type="match status" value="1"/>
</dbReference>
<organism evidence="4 5">
    <name type="scientific">Solanum pennellii</name>
    <name type="common">Tomato</name>
    <name type="synonym">Lycopersicon pennellii</name>
    <dbReference type="NCBI Taxonomy" id="28526"/>
    <lineage>
        <taxon>Eukaryota</taxon>
        <taxon>Viridiplantae</taxon>
        <taxon>Streptophyta</taxon>
        <taxon>Embryophyta</taxon>
        <taxon>Tracheophyta</taxon>
        <taxon>Spermatophyta</taxon>
        <taxon>Magnoliopsida</taxon>
        <taxon>eudicotyledons</taxon>
        <taxon>Gunneridae</taxon>
        <taxon>Pentapetalae</taxon>
        <taxon>asterids</taxon>
        <taxon>lamiids</taxon>
        <taxon>Solanales</taxon>
        <taxon>Solanaceae</taxon>
        <taxon>Solanoideae</taxon>
        <taxon>Solaneae</taxon>
        <taxon>Solanum</taxon>
        <taxon>Solanum subgen. Lycopersicon</taxon>
    </lineage>
</organism>
<dbReference type="RefSeq" id="XP_015067848.2">
    <property type="nucleotide sequence ID" value="XM_015212362.2"/>
</dbReference>
<feature type="compositionally biased region" description="Basic and acidic residues" evidence="2">
    <location>
        <begin position="173"/>
        <end position="189"/>
    </location>
</feature>
<evidence type="ECO:0000256" key="2">
    <source>
        <dbReference type="SAM" id="MobiDB-lite"/>
    </source>
</evidence>
<evidence type="ECO:0000256" key="3">
    <source>
        <dbReference type="SAM" id="Phobius"/>
    </source>
</evidence>
<keyword evidence="3" id="KW-1133">Transmembrane helix</keyword>
<evidence type="ECO:0000313" key="4">
    <source>
        <dbReference type="Proteomes" id="UP000694930"/>
    </source>
</evidence>
<evidence type="ECO:0000313" key="5">
    <source>
        <dbReference type="RefSeq" id="XP_015067848.2"/>
    </source>
</evidence>
<accession>A0ABM1G9I3</accession>
<reference evidence="5" key="2">
    <citation type="submission" date="2025-08" db="UniProtKB">
        <authorList>
            <consortium name="RefSeq"/>
        </authorList>
    </citation>
    <scope>IDENTIFICATION</scope>
</reference>
<name>A0ABM1G9I3_SOLPN</name>
<keyword evidence="4" id="KW-1185">Reference proteome</keyword>
<keyword evidence="1" id="KW-0175">Coiled coil</keyword>